<reference evidence="1 2" key="1">
    <citation type="journal article" date="2019" name="Commun. Biol.">
        <title>The bagworm genome reveals a unique fibroin gene that provides high tensile strength.</title>
        <authorList>
            <person name="Kono N."/>
            <person name="Nakamura H."/>
            <person name="Ohtoshi R."/>
            <person name="Tomita M."/>
            <person name="Numata K."/>
            <person name="Arakawa K."/>
        </authorList>
    </citation>
    <scope>NUCLEOTIDE SEQUENCE [LARGE SCALE GENOMIC DNA]</scope>
</reference>
<evidence type="ECO:0000313" key="2">
    <source>
        <dbReference type="Proteomes" id="UP000299102"/>
    </source>
</evidence>
<sequence length="71" mass="7959">MIPVLFPIPICLTLDSRRCPAFDAESGLDDQREYVRTVESCELATGRMRRVWETAGMKNNTGMALSADRVP</sequence>
<keyword evidence="2" id="KW-1185">Reference proteome</keyword>
<comment type="caution">
    <text evidence="1">The sequence shown here is derived from an EMBL/GenBank/DDBJ whole genome shotgun (WGS) entry which is preliminary data.</text>
</comment>
<dbReference type="EMBL" id="BGZK01001253">
    <property type="protein sequence ID" value="GBP75559.1"/>
    <property type="molecule type" value="Genomic_DNA"/>
</dbReference>
<proteinExistence type="predicted"/>
<evidence type="ECO:0000313" key="1">
    <source>
        <dbReference type="EMBL" id="GBP75559.1"/>
    </source>
</evidence>
<organism evidence="1 2">
    <name type="scientific">Eumeta variegata</name>
    <name type="common">Bagworm moth</name>
    <name type="synonym">Eumeta japonica</name>
    <dbReference type="NCBI Taxonomy" id="151549"/>
    <lineage>
        <taxon>Eukaryota</taxon>
        <taxon>Metazoa</taxon>
        <taxon>Ecdysozoa</taxon>
        <taxon>Arthropoda</taxon>
        <taxon>Hexapoda</taxon>
        <taxon>Insecta</taxon>
        <taxon>Pterygota</taxon>
        <taxon>Neoptera</taxon>
        <taxon>Endopterygota</taxon>
        <taxon>Lepidoptera</taxon>
        <taxon>Glossata</taxon>
        <taxon>Ditrysia</taxon>
        <taxon>Tineoidea</taxon>
        <taxon>Psychidae</taxon>
        <taxon>Oiketicinae</taxon>
        <taxon>Eumeta</taxon>
    </lineage>
</organism>
<name>A0A4C1YLP2_EUMVA</name>
<accession>A0A4C1YLP2</accession>
<gene>
    <name evidence="1" type="ORF">EVAR_50244_1</name>
</gene>
<dbReference type="AlphaFoldDB" id="A0A4C1YLP2"/>
<protein>
    <submittedName>
        <fullName evidence="1">Uncharacterized protein</fullName>
    </submittedName>
</protein>
<dbReference type="Proteomes" id="UP000299102">
    <property type="component" value="Unassembled WGS sequence"/>
</dbReference>